<feature type="domain" description="Solute-binding protein family 5" evidence="6">
    <location>
        <begin position="82"/>
        <end position="478"/>
    </location>
</feature>
<accession>A0A562V295</accession>
<organism evidence="7 8">
    <name type="scientific">Stackebrandtia albiflava</name>
    <dbReference type="NCBI Taxonomy" id="406432"/>
    <lineage>
        <taxon>Bacteria</taxon>
        <taxon>Bacillati</taxon>
        <taxon>Actinomycetota</taxon>
        <taxon>Actinomycetes</taxon>
        <taxon>Glycomycetales</taxon>
        <taxon>Glycomycetaceae</taxon>
        <taxon>Stackebrandtia</taxon>
    </lineage>
</organism>
<dbReference type="Gene3D" id="3.10.105.10">
    <property type="entry name" value="Dipeptide-binding Protein, Domain 3"/>
    <property type="match status" value="1"/>
</dbReference>
<dbReference type="InterPro" id="IPR000914">
    <property type="entry name" value="SBP_5_dom"/>
</dbReference>
<dbReference type="InterPro" id="IPR039424">
    <property type="entry name" value="SBP_5"/>
</dbReference>
<dbReference type="CDD" id="cd08493">
    <property type="entry name" value="PBP2_DppA_like"/>
    <property type="match status" value="1"/>
</dbReference>
<dbReference type="GO" id="GO:0043190">
    <property type="term" value="C:ATP-binding cassette (ABC) transporter complex"/>
    <property type="evidence" value="ECO:0007669"/>
    <property type="project" value="InterPro"/>
</dbReference>
<dbReference type="OrthoDB" id="9796817at2"/>
<gene>
    <name evidence="7" type="ORF">LX16_2765</name>
</gene>
<keyword evidence="3" id="KW-0813">Transport</keyword>
<keyword evidence="8" id="KW-1185">Reference proteome</keyword>
<dbReference type="GO" id="GO:0015833">
    <property type="term" value="P:peptide transport"/>
    <property type="evidence" value="ECO:0007669"/>
    <property type="project" value="TreeGrafter"/>
</dbReference>
<comment type="subcellular location">
    <subcellularLocation>
        <location evidence="1">Cell membrane</location>
        <topology evidence="1">Lipid-anchor</topology>
    </subcellularLocation>
</comment>
<protein>
    <submittedName>
        <fullName evidence="7">Peptide/nickel transport system substrate-binding protein</fullName>
    </submittedName>
</protein>
<dbReference type="Proteomes" id="UP000321617">
    <property type="component" value="Unassembled WGS sequence"/>
</dbReference>
<evidence type="ECO:0000256" key="3">
    <source>
        <dbReference type="ARBA" id="ARBA00022448"/>
    </source>
</evidence>
<evidence type="ECO:0000313" key="7">
    <source>
        <dbReference type="EMBL" id="TWJ12019.1"/>
    </source>
</evidence>
<dbReference type="InterPro" id="IPR030678">
    <property type="entry name" value="Peptide/Ni-bd"/>
</dbReference>
<dbReference type="PIRSF" id="PIRSF002741">
    <property type="entry name" value="MppA"/>
    <property type="match status" value="1"/>
</dbReference>
<evidence type="ECO:0000256" key="4">
    <source>
        <dbReference type="ARBA" id="ARBA00022729"/>
    </source>
</evidence>
<sequence length="555" mass="60622">MRTKRIRGAVALTAAAVVAVATAGCASERGEDGGGDENKPFIFAGAGDPESLDPSLSTDGETFRVTRQVLETLLTHEVGGTEIVGGLAETWEQSEDGTVWTFHLREGVKFHDGEALTAEVVCANFDRWFNWEGTYQSSNFSAYWQDTFGGFAANENEQTPAPNYKSCTAQDELTPVIEVNEYSAKLPGGFTLASMGIHSPKSLEAYAAAEPPAEGDSLTYPTYSQEVGTVAGTGPFKYAEWNKGNREVTLERNDEYWGEKAGVKTVIVRTISDENARKQALEAGDIHGYDLVAPQDVQPLLDAGFQVPTRGVFNLMYLGITQEQNPALEKLEVRQALAHALDRQKIVDTILPEGGTVATQFLAPTLDGWAEDVPTYDYNADTAKGLLADAGEEDLTIDFCYPTEVTRPYMPAPKDIFESLKADLEAVGITVNAKAMKWSPDYLTAVDASECGIYLLGWTGDYNEAYNFMGTWFANYQGAWGFENEEIFDALAEVNTEPDPATRVEMYKEINALIMEYVPGVPISHSPPSIAFSPDVNPPTTSALTQEQFAEISWK</sequence>
<keyword evidence="4 5" id="KW-0732">Signal</keyword>
<dbReference type="AlphaFoldDB" id="A0A562V295"/>
<dbReference type="Gene3D" id="3.90.76.10">
    <property type="entry name" value="Dipeptide-binding Protein, Domain 1"/>
    <property type="match status" value="1"/>
</dbReference>
<name>A0A562V295_9ACTN</name>
<evidence type="ECO:0000256" key="2">
    <source>
        <dbReference type="ARBA" id="ARBA00005695"/>
    </source>
</evidence>
<dbReference type="Pfam" id="PF00496">
    <property type="entry name" value="SBP_bac_5"/>
    <property type="match status" value="1"/>
</dbReference>
<evidence type="ECO:0000256" key="1">
    <source>
        <dbReference type="ARBA" id="ARBA00004193"/>
    </source>
</evidence>
<comment type="caution">
    <text evidence="7">The sequence shown here is derived from an EMBL/GenBank/DDBJ whole genome shotgun (WGS) entry which is preliminary data.</text>
</comment>
<proteinExistence type="inferred from homology"/>
<comment type="similarity">
    <text evidence="2">Belongs to the bacterial solute-binding protein 5 family.</text>
</comment>
<dbReference type="PANTHER" id="PTHR30290:SF9">
    <property type="entry name" value="OLIGOPEPTIDE-BINDING PROTEIN APPA"/>
    <property type="match status" value="1"/>
</dbReference>
<dbReference type="PANTHER" id="PTHR30290">
    <property type="entry name" value="PERIPLASMIC BINDING COMPONENT OF ABC TRANSPORTER"/>
    <property type="match status" value="1"/>
</dbReference>
<dbReference type="SUPFAM" id="SSF53850">
    <property type="entry name" value="Periplasmic binding protein-like II"/>
    <property type="match status" value="1"/>
</dbReference>
<evidence type="ECO:0000259" key="6">
    <source>
        <dbReference type="Pfam" id="PF00496"/>
    </source>
</evidence>
<evidence type="ECO:0000313" key="8">
    <source>
        <dbReference type="Proteomes" id="UP000321617"/>
    </source>
</evidence>
<evidence type="ECO:0000256" key="5">
    <source>
        <dbReference type="SAM" id="SignalP"/>
    </source>
</evidence>
<dbReference type="PROSITE" id="PS51257">
    <property type="entry name" value="PROKAR_LIPOPROTEIN"/>
    <property type="match status" value="1"/>
</dbReference>
<dbReference type="InterPro" id="IPR023765">
    <property type="entry name" value="SBP_5_CS"/>
</dbReference>
<dbReference type="EMBL" id="VLLL01000006">
    <property type="protein sequence ID" value="TWJ12019.1"/>
    <property type="molecule type" value="Genomic_DNA"/>
</dbReference>
<feature type="chain" id="PRO_5038817550" evidence="5">
    <location>
        <begin position="24"/>
        <end position="555"/>
    </location>
</feature>
<reference evidence="7 8" key="1">
    <citation type="journal article" date="2013" name="Stand. Genomic Sci.">
        <title>Genomic Encyclopedia of Type Strains, Phase I: The one thousand microbial genomes (KMG-I) project.</title>
        <authorList>
            <person name="Kyrpides N.C."/>
            <person name="Woyke T."/>
            <person name="Eisen J.A."/>
            <person name="Garrity G."/>
            <person name="Lilburn T.G."/>
            <person name="Beck B.J."/>
            <person name="Whitman W.B."/>
            <person name="Hugenholtz P."/>
            <person name="Klenk H.P."/>
        </authorList>
    </citation>
    <scope>NUCLEOTIDE SEQUENCE [LARGE SCALE GENOMIC DNA]</scope>
    <source>
        <strain evidence="7 8">DSM 45044</strain>
    </source>
</reference>
<dbReference type="Gene3D" id="3.40.190.10">
    <property type="entry name" value="Periplasmic binding protein-like II"/>
    <property type="match status" value="1"/>
</dbReference>
<dbReference type="GO" id="GO:1904680">
    <property type="term" value="F:peptide transmembrane transporter activity"/>
    <property type="evidence" value="ECO:0007669"/>
    <property type="project" value="TreeGrafter"/>
</dbReference>
<dbReference type="GO" id="GO:0042597">
    <property type="term" value="C:periplasmic space"/>
    <property type="evidence" value="ECO:0007669"/>
    <property type="project" value="UniProtKB-ARBA"/>
</dbReference>
<feature type="signal peptide" evidence="5">
    <location>
        <begin position="1"/>
        <end position="23"/>
    </location>
</feature>
<dbReference type="RefSeq" id="WP_147138808.1">
    <property type="nucleotide sequence ID" value="NZ_BAABIJ010000002.1"/>
</dbReference>
<dbReference type="PROSITE" id="PS01040">
    <property type="entry name" value="SBP_BACTERIAL_5"/>
    <property type="match status" value="1"/>
</dbReference>